<evidence type="ECO:0000256" key="10">
    <source>
        <dbReference type="ARBA" id="ARBA00023224"/>
    </source>
</evidence>
<evidence type="ECO:0000313" key="15">
    <source>
        <dbReference type="Proteomes" id="UP001529510"/>
    </source>
</evidence>
<keyword evidence="3 12" id="KW-0812">Transmembrane</keyword>
<evidence type="ECO:0000256" key="2">
    <source>
        <dbReference type="ARBA" id="ARBA00022475"/>
    </source>
</evidence>
<feature type="non-terminal residue" evidence="14">
    <location>
        <position position="102"/>
    </location>
</feature>
<keyword evidence="10" id="KW-0807">Transducer</keyword>
<organism evidence="14 15">
    <name type="scientific">Cirrhinus mrigala</name>
    <name type="common">Mrigala</name>
    <dbReference type="NCBI Taxonomy" id="683832"/>
    <lineage>
        <taxon>Eukaryota</taxon>
        <taxon>Metazoa</taxon>
        <taxon>Chordata</taxon>
        <taxon>Craniata</taxon>
        <taxon>Vertebrata</taxon>
        <taxon>Euteleostomi</taxon>
        <taxon>Actinopterygii</taxon>
        <taxon>Neopterygii</taxon>
        <taxon>Teleostei</taxon>
        <taxon>Ostariophysi</taxon>
        <taxon>Cypriniformes</taxon>
        <taxon>Cyprinidae</taxon>
        <taxon>Labeoninae</taxon>
        <taxon>Labeonini</taxon>
        <taxon>Cirrhinus</taxon>
    </lineage>
</organism>
<dbReference type="Pfam" id="PF00001">
    <property type="entry name" value="7tm_1"/>
    <property type="match status" value="1"/>
</dbReference>
<dbReference type="Proteomes" id="UP001529510">
    <property type="component" value="Unassembled WGS sequence"/>
</dbReference>
<dbReference type="InterPro" id="IPR000276">
    <property type="entry name" value="GPCR_Rhodpsn"/>
</dbReference>
<dbReference type="GO" id="GO:0004930">
    <property type="term" value="F:G protein-coupled receptor activity"/>
    <property type="evidence" value="ECO:0007669"/>
    <property type="project" value="UniProtKB-KW"/>
</dbReference>
<keyword evidence="9" id="KW-0325">Glycoprotein</keyword>
<comment type="subcellular location">
    <subcellularLocation>
        <location evidence="1">Cell membrane</location>
        <topology evidence="1">Multi-pass membrane protein</topology>
    </subcellularLocation>
</comment>
<dbReference type="PRINTS" id="PR01570">
    <property type="entry name" value="NPFFRECEPTOR"/>
</dbReference>
<evidence type="ECO:0000256" key="5">
    <source>
        <dbReference type="ARBA" id="ARBA00023040"/>
    </source>
</evidence>
<gene>
    <name evidence="14" type="ORF">M9458_024321</name>
</gene>
<accession>A0ABD0PXX0</accession>
<sequence>MDLSFFYSDNVSINHTAFFNDSRNLTFLPFYQHSLAVASVIILAYVLIFSLCMLGNILVCFIVLKNRQMRTVTNIFILNLAISDLLVGILCLPITLVDNLIT</sequence>
<dbReference type="SUPFAM" id="SSF81321">
    <property type="entry name" value="Family A G protein-coupled receptor-like"/>
    <property type="match status" value="1"/>
</dbReference>
<keyword evidence="8" id="KW-0675">Receptor</keyword>
<keyword evidence="15" id="KW-1185">Reference proteome</keyword>
<feature type="transmembrane region" description="Helical" evidence="12">
    <location>
        <begin position="35"/>
        <end position="64"/>
    </location>
</feature>
<dbReference type="PANTHER" id="PTHR24241">
    <property type="entry name" value="NEUROPEPTIDE RECEPTOR-RELATED G-PROTEIN COUPLED RECEPTOR"/>
    <property type="match status" value="1"/>
</dbReference>
<dbReference type="InterPro" id="IPR005395">
    <property type="entry name" value="NPFF_rcpt"/>
</dbReference>
<keyword evidence="5" id="KW-0297">G-protein coupled receptor</keyword>
<keyword evidence="2" id="KW-1003">Cell membrane</keyword>
<evidence type="ECO:0000256" key="7">
    <source>
        <dbReference type="ARBA" id="ARBA00023157"/>
    </source>
</evidence>
<keyword evidence="4 12" id="KW-1133">Transmembrane helix</keyword>
<keyword evidence="7" id="KW-1015">Disulfide bond</keyword>
<evidence type="ECO:0000256" key="8">
    <source>
        <dbReference type="ARBA" id="ARBA00023170"/>
    </source>
</evidence>
<dbReference type="InterPro" id="IPR017452">
    <property type="entry name" value="GPCR_Rhodpsn_7TM"/>
</dbReference>
<dbReference type="PANTHER" id="PTHR24241:SF76">
    <property type="entry name" value="NEUROPEPTIDE SIFAMIDE RECEPTOR"/>
    <property type="match status" value="1"/>
</dbReference>
<proteinExistence type="predicted"/>
<dbReference type="EMBL" id="JAMKFB020000012">
    <property type="protein sequence ID" value="KAL0178879.1"/>
    <property type="molecule type" value="Genomic_DNA"/>
</dbReference>
<dbReference type="PRINTS" id="PR00237">
    <property type="entry name" value="GPCRRHODOPSN"/>
</dbReference>
<evidence type="ECO:0000256" key="11">
    <source>
        <dbReference type="ARBA" id="ARBA00025478"/>
    </source>
</evidence>
<feature type="domain" description="G-protein coupled receptors family 1 profile" evidence="13">
    <location>
        <begin position="55"/>
        <end position="102"/>
    </location>
</feature>
<comment type="caution">
    <text evidence="14">The sequence shown here is derived from an EMBL/GenBank/DDBJ whole genome shotgun (WGS) entry which is preliminary data.</text>
</comment>
<dbReference type="AlphaFoldDB" id="A0ABD0PXX0"/>
<evidence type="ECO:0000256" key="4">
    <source>
        <dbReference type="ARBA" id="ARBA00022989"/>
    </source>
</evidence>
<evidence type="ECO:0000256" key="9">
    <source>
        <dbReference type="ARBA" id="ARBA00023180"/>
    </source>
</evidence>
<protein>
    <recommendedName>
        <fullName evidence="13">G-protein coupled receptors family 1 profile domain-containing protein</fullName>
    </recommendedName>
</protein>
<evidence type="ECO:0000256" key="1">
    <source>
        <dbReference type="ARBA" id="ARBA00004651"/>
    </source>
</evidence>
<evidence type="ECO:0000259" key="13">
    <source>
        <dbReference type="PROSITE" id="PS50262"/>
    </source>
</evidence>
<name>A0ABD0PXX0_CIRMR</name>
<feature type="transmembrane region" description="Helical" evidence="12">
    <location>
        <begin position="76"/>
        <end position="96"/>
    </location>
</feature>
<dbReference type="PROSITE" id="PS50262">
    <property type="entry name" value="G_PROTEIN_RECEP_F1_2"/>
    <property type="match status" value="1"/>
</dbReference>
<evidence type="ECO:0000256" key="12">
    <source>
        <dbReference type="SAM" id="Phobius"/>
    </source>
</evidence>
<dbReference type="Gene3D" id="1.20.1070.10">
    <property type="entry name" value="Rhodopsin 7-helix transmembrane proteins"/>
    <property type="match status" value="1"/>
</dbReference>
<comment type="function">
    <text evidence="11">Receptor for NPAF (A-18-F-amide) and NPFF (F-8-F-amide) neuropeptides, also known as morphine-modulating peptides. Can also be activated by a variety of naturally occurring or synthetic FMRF-amide like ligands. This receptor mediates its action by association with G proteins that activate a phosphatidylinositol-calcium second messenger system.</text>
</comment>
<dbReference type="GO" id="GO:0005886">
    <property type="term" value="C:plasma membrane"/>
    <property type="evidence" value="ECO:0007669"/>
    <property type="project" value="UniProtKB-SubCell"/>
</dbReference>
<reference evidence="14 15" key="1">
    <citation type="submission" date="2024-05" db="EMBL/GenBank/DDBJ databases">
        <title>Genome sequencing and assembly of Indian major carp, Cirrhinus mrigala (Hamilton, 1822).</title>
        <authorList>
            <person name="Mohindra V."/>
            <person name="Chowdhury L.M."/>
            <person name="Lal K."/>
            <person name="Jena J.K."/>
        </authorList>
    </citation>
    <scope>NUCLEOTIDE SEQUENCE [LARGE SCALE GENOMIC DNA]</scope>
    <source>
        <strain evidence="14">CM1030</strain>
        <tissue evidence="14">Blood</tissue>
    </source>
</reference>
<keyword evidence="6 12" id="KW-0472">Membrane</keyword>
<evidence type="ECO:0000256" key="3">
    <source>
        <dbReference type="ARBA" id="ARBA00022692"/>
    </source>
</evidence>
<evidence type="ECO:0000256" key="6">
    <source>
        <dbReference type="ARBA" id="ARBA00023136"/>
    </source>
</evidence>
<evidence type="ECO:0000313" key="14">
    <source>
        <dbReference type="EMBL" id="KAL0178879.1"/>
    </source>
</evidence>